<keyword evidence="8" id="KW-1185">Reference proteome</keyword>
<dbReference type="Proteomes" id="UP000646484">
    <property type="component" value="Unassembled WGS sequence"/>
</dbReference>
<organism evidence="7 8">
    <name type="scientific">Butyricimonas hominis</name>
    <dbReference type="NCBI Taxonomy" id="2763032"/>
    <lineage>
        <taxon>Bacteria</taxon>
        <taxon>Pseudomonadati</taxon>
        <taxon>Bacteroidota</taxon>
        <taxon>Bacteroidia</taxon>
        <taxon>Bacteroidales</taxon>
        <taxon>Odoribacteraceae</taxon>
        <taxon>Butyricimonas</taxon>
    </lineage>
</organism>
<reference evidence="7 8" key="1">
    <citation type="submission" date="2020-08" db="EMBL/GenBank/DDBJ databases">
        <title>Genome public.</title>
        <authorList>
            <person name="Liu C."/>
            <person name="Sun Q."/>
        </authorList>
    </citation>
    <scope>NUCLEOTIDE SEQUENCE [LARGE SCALE GENOMIC DNA]</scope>
    <source>
        <strain evidence="7 8">NSJ-56</strain>
    </source>
</reference>
<dbReference type="InterPro" id="IPR012944">
    <property type="entry name" value="SusD_RagB_dom"/>
</dbReference>
<comment type="caution">
    <text evidence="7">The sequence shown here is derived from an EMBL/GenBank/DDBJ whole genome shotgun (WGS) entry which is preliminary data.</text>
</comment>
<evidence type="ECO:0000313" key="8">
    <source>
        <dbReference type="Proteomes" id="UP000646484"/>
    </source>
</evidence>
<dbReference type="Gene3D" id="1.25.40.390">
    <property type="match status" value="1"/>
</dbReference>
<evidence type="ECO:0000256" key="1">
    <source>
        <dbReference type="ARBA" id="ARBA00004442"/>
    </source>
</evidence>
<keyword evidence="4" id="KW-0472">Membrane</keyword>
<dbReference type="EMBL" id="JACOOH010000001">
    <property type="protein sequence ID" value="MBC5619593.1"/>
    <property type="molecule type" value="Genomic_DNA"/>
</dbReference>
<dbReference type="SUPFAM" id="SSF48452">
    <property type="entry name" value="TPR-like"/>
    <property type="match status" value="1"/>
</dbReference>
<comment type="subcellular location">
    <subcellularLocation>
        <location evidence="1">Cell outer membrane</location>
    </subcellularLocation>
</comment>
<gene>
    <name evidence="7" type="ORF">H8S64_00615</name>
</gene>
<evidence type="ECO:0000256" key="2">
    <source>
        <dbReference type="ARBA" id="ARBA00006275"/>
    </source>
</evidence>
<evidence type="ECO:0000256" key="5">
    <source>
        <dbReference type="ARBA" id="ARBA00023237"/>
    </source>
</evidence>
<name>A0ABR7CV95_9BACT</name>
<protein>
    <submittedName>
        <fullName evidence="7">RagB/SusD family nutrient uptake outer membrane protein</fullName>
    </submittedName>
</protein>
<comment type="similarity">
    <text evidence="2">Belongs to the SusD family.</text>
</comment>
<evidence type="ECO:0000256" key="3">
    <source>
        <dbReference type="ARBA" id="ARBA00022729"/>
    </source>
</evidence>
<dbReference type="Pfam" id="PF07980">
    <property type="entry name" value="SusD_RagB"/>
    <property type="match status" value="1"/>
</dbReference>
<accession>A0ABR7CV95</accession>
<sequence>MSAPSKSKRIASAEACYALLSRVYLYMERYEDCIEAADKIEGFGVRELGSLPVAESFATIESVETIFSHGPYVMYWIHGEDAEIETVNKIDIDHLLETGEVIMIQTQEVKQNAWSWACSATFESLFDENDYRLNRFFSRTRYKKNLVPRKYKASMTFAEYDPVSMDTVVCTNTGSPAASAGWLRYGEVLLNKVEAQACLGQGDAANTLKELLRSRYKVMPTIPGGGKELVDFVRLERRKELCFEGHRWFDLRRYAVNSVYPDKKPIEHVCYQITTNDKGVAVAEKVGETTLEAYSENSMGSWMIPIPQSVITFCDGNMENPERRGVSANFVLEEEKEEETL</sequence>
<proteinExistence type="inferred from homology"/>
<keyword evidence="5" id="KW-0998">Cell outer membrane</keyword>
<keyword evidence="3" id="KW-0732">Signal</keyword>
<feature type="domain" description="RagB/SusD" evidence="6">
    <location>
        <begin position="172"/>
        <end position="313"/>
    </location>
</feature>
<dbReference type="InterPro" id="IPR011990">
    <property type="entry name" value="TPR-like_helical_dom_sf"/>
</dbReference>
<evidence type="ECO:0000256" key="4">
    <source>
        <dbReference type="ARBA" id="ARBA00023136"/>
    </source>
</evidence>
<evidence type="ECO:0000259" key="6">
    <source>
        <dbReference type="Pfam" id="PF07980"/>
    </source>
</evidence>
<evidence type="ECO:0000313" key="7">
    <source>
        <dbReference type="EMBL" id="MBC5619593.1"/>
    </source>
</evidence>